<dbReference type="Pfam" id="PF15477">
    <property type="entry name" value="SMAP"/>
    <property type="match status" value="1"/>
</dbReference>
<dbReference type="KEGG" id="lak:106153987"/>
<name>A0A1S3HC54_LINAN</name>
<dbReference type="AlphaFoldDB" id="A0A1S3HC54"/>
<dbReference type="RefSeq" id="XP_013383607.1">
    <property type="nucleotide sequence ID" value="XM_013528153.1"/>
</dbReference>
<evidence type="ECO:0000256" key="1">
    <source>
        <dbReference type="ARBA" id="ARBA00006502"/>
    </source>
</evidence>
<feature type="region of interest" description="Disordered" evidence="3">
    <location>
        <begin position="72"/>
        <end position="91"/>
    </location>
</feature>
<accession>A0A1S3HC54</accession>
<keyword evidence="5" id="KW-1185">Reference proteome</keyword>
<dbReference type="Proteomes" id="UP000085678">
    <property type="component" value="Unplaced"/>
</dbReference>
<dbReference type="InterPro" id="IPR028124">
    <property type="entry name" value="SMAP_dom"/>
</dbReference>
<proteinExistence type="inferred from homology"/>
<protein>
    <recommendedName>
        <fullName evidence="2">Small acidic protein</fullName>
    </recommendedName>
</protein>
<evidence type="ECO:0000256" key="3">
    <source>
        <dbReference type="SAM" id="MobiDB-lite"/>
    </source>
</evidence>
<feature type="compositionally biased region" description="Basic and acidic residues" evidence="3">
    <location>
        <begin position="146"/>
        <end position="170"/>
    </location>
</feature>
<feature type="region of interest" description="Disordered" evidence="3">
    <location>
        <begin position="1"/>
        <end position="56"/>
    </location>
</feature>
<evidence type="ECO:0000259" key="4">
    <source>
        <dbReference type="Pfam" id="PF15477"/>
    </source>
</evidence>
<evidence type="ECO:0000313" key="5">
    <source>
        <dbReference type="Proteomes" id="UP000085678"/>
    </source>
</evidence>
<feature type="region of interest" description="Disordered" evidence="3">
    <location>
        <begin position="106"/>
        <end position="180"/>
    </location>
</feature>
<sequence>MSSSPDKAKASKDTHATEDGEKSDKQGQKRPAEKVKEDIANKVSSPNDWEHADLGDAGRKNKFLRLMGAAKKEHHGKIVIGDQPEHKQTGNVDKINYELEQQFQHGMEHKLKGGTRRHLGLGFQSEEDETNKEKTENNDTESSQDPPEKLKEDSERRKTKDASPEKDDSCKVAGFVKGSS</sequence>
<evidence type="ECO:0000313" key="6">
    <source>
        <dbReference type="RefSeq" id="XP_013383607.1"/>
    </source>
</evidence>
<dbReference type="GeneID" id="106153987"/>
<evidence type="ECO:0000256" key="2">
    <source>
        <dbReference type="ARBA" id="ARBA00016161"/>
    </source>
</evidence>
<organism evidence="5 6">
    <name type="scientific">Lingula anatina</name>
    <name type="common">Brachiopod</name>
    <name type="synonym">Lingula unguis</name>
    <dbReference type="NCBI Taxonomy" id="7574"/>
    <lineage>
        <taxon>Eukaryota</taxon>
        <taxon>Metazoa</taxon>
        <taxon>Spiralia</taxon>
        <taxon>Lophotrochozoa</taxon>
        <taxon>Brachiopoda</taxon>
        <taxon>Linguliformea</taxon>
        <taxon>Lingulata</taxon>
        <taxon>Lingulida</taxon>
        <taxon>Linguloidea</taxon>
        <taxon>Lingulidae</taxon>
        <taxon>Lingula</taxon>
    </lineage>
</organism>
<dbReference type="STRING" id="7574.A0A1S3HC54"/>
<dbReference type="PANTHER" id="PTHR22175">
    <property type="entry name" value="SMALL ACIDIC PROTEIN-RELATED"/>
    <property type="match status" value="1"/>
</dbReference>
<comment type="similarity">
    <text evidence="1">Belongs to the SMAP family.</text>
</comment>
<feature type="compositionally biased region" description="Basic and acidic residues" evidence="3">
    <location>
        <begin position="1"/>
        <end position="40"/>
    </location>
</feature>
<reference evidence="6" key="1">
    <citation type="submission" date="2025-08" db="UniProtKB">
        <authorList>
            <consortium name="RefSeq"/>
        </authorList>
    </citation>
    <scope>IDENTIFICATION</scope>
    <source>
        <tissue evidence="6">Gonads</tissue>
    </source>
</reference>
<feature type="domain" description="Small acidic protein-like" evidence="4">
    <location>
        <begin position="49"/>
        <end position="122"/>
    </location>
</feature>
<dbReference type="OrthoDB" id="10066125at2759"/>
<gene>
    <name evidence="6" type="primary">LOC106153987</name>
</gene>
<dbReference type="InterPro" id="IPR026714">
    <property type="entry name" value="SMAP"/>
</dbReference>
<dbReference type="PANTHER" id="PTHR22175:SF0">
    <property type="entry name" value="SMALL ACIDIC PROTEIN"/>
    <property type="match status" value="1"/>
</dbReference>
<dbReference type="InParanoid" id="A0A1S3HC54"/>